<dbReference type="GO" id="GO:0050511">
    <property type="term" value="F:undecaprenyldiphospho-muramoylpentapeptide beta-N-acetylglucosaminyltransferase activity"/>
    <property type="evidence" value="ECO:0007669"/>
    <property type="project" value="UniProtKB-UniRule"/>
</dbReference>
<evidence type="ECO:0000256" key="8">
    <source>
        <dbReference type="ARBA" id="ARBA00023306"/>
    </source>
</evidence>
<dbReference type="GO" id="GO:0009252">
    <property type="term" value="P:peptidoglycan biosynthetic process"/>
    <property type="evidence" value="ECO:0007669"/>
    <property type="project" value="UniProtKB-UniRule"/>
</dbReference>
<organism evidence="13 14">
    <name type="scientific">Acidithiobacillus caldus (strain ATCC 51756 / DSM 8584 / KU)</name>
    <dbReference type="NCBI Taxonomy" id="637389"/>
    <lineage>
        <taxon>Bacteria</taxon>
        <taxon>Pseudomonadati</taxon>
        <taxon>Pseudomonadota</taxon>
        <taxon>Acidithiobacillia</taxon>
        <taxon>Acidithiobacillales</taxon>
        <taxon>Acidithiobacillaceae</taxon>
        <taxon>Acidithiobacillus</taxon>
    </lineage>
</organism>
<keyword evidence="9 10" id="KW-0961">Cell wall biogenesis/degradation</keyword>
<dbReference type="UniPathway" id="UPA00219"/>
<keyword evidence="3 10" id="KW-0328">Glycosyltransferase</keyword>
<evidence type="ECO:0000256" key="4">
    <source>
        <dbReference type="ARBA" id="ARBA00022679"/>
    </source>
</evidence>
<evidence type="ECO:0000256" key="3">
    <source>
        <dbReference type="ARBA" id="ARBA00022676"/>
    </source>
</evidence>
<reference evidence="13 14" key="1">
    <citation type="journal article" date="2009" name="J. Bacteriol.">
        <title>Draft genome sequence of the extremely acidophilic bacterium Acidithiobacillus caldus ATCC 51756 reveals metabolic versatility in the genus Acidithiobacillus.</title>
        <authorList>
            <person name="Valdes J."/>
            <person name="Quatrini R."/>
            <person name="Hallberg K."/>
            <person name="Dopson M."/>
            <person name="Valenzuela P.D."/>
            <person name="Holmes D.S."/>
        </authorList>
    </citation>
    <scope>NUCLEOTIDE SEQUENCE [LARGE SCALE GENOMIC DNA]</scope>
    <source>
        <strain evidence="14">ATCC 51756 / DSM 8584 / KU</strain>
    </source>
</reference>
<comment type="pathway">
    <text evidence="10">Cell wall biogenesis; peptidoglycan biosynthesis.</text>
</comment>
<dbReference type="GeneID" id="92932571"/>
<dbReference type="Pfam" id="PF03033">
    <property type="entry name" value="Glyco_transf_28"/>
    <property type="match status" value="1"/>
</dbReference>
<comment type="subcellular location">
    <subcellularLocation>
        <location evidence="10">Cell membrane</location>
        <topology evidence="10">Peripheral membrane protein</topology>
        <orientation evidence="10">Cytoplasmic side</orientation>
    </subcellularLocation>
</comment>
<dbReference type="EMBL" id="CP005986">
    <property type="protein sequence ID" value="AIA56351.1"/>
    <property type="molecule type" value="Genomic_DNA"/>
</dbReference>
<evidence type="ECO:0000259" key="11">
    <source>
        <dbReference type="Pfam" id="PF03033"/>
    </source>
</evidence>
<dbReference type="InterPro" id="IPR006009">
    <property type="entry name" value="GlcNAc_MurG"/>
</dbReference>
<feature type="binding site" evidence="10">
    <location>
        <position position="171"/>
    </location>
    <ligand>
        <name>UDP-N-acetyl-alpha-D-glucosamine</name>
        <dbReference type="ChEBI" id="CHEBI:57705"/>
    </ligand>
</feature>
<dbReference type="PANTHER" id="PTHR21015:SF22">
    <property type="entry name" value="GLYCOSYLTRANSFERASE"/>
    <property type="match status" value="1"/>
</dbReference>
<name>A0A060A2A5_ACICK</name>
<comment type="catalytic activity">
    <reaction evidence="10">
        <text>di-trans,octa-cis-undecaprenyl diphospho-N-acetyl-alpha-D-muramoyl-L-alanyl-D-glutamyl-meso-2,6-diaminopimeloyl-D-alanyl-D-alanine + UDP-N-acetyl-alpha-D-glucosamine = di-trans,octa-cis-undecaprenyl diphospho-[N-acetyl-alpha-D-glucosaminyl-(1-&gt;4)]-N-acetyl-alpha-D-muramoyl-L-alanyl-D-glutamyl-meso-2,6-diaminopimeloyl-D-alanyl-D-alanine + UDP + H(+)</text>
        <dbReference type="Rhea" id="RHEA:31227"/>
        <dbReference type="ChEBI" id="CHEBI:15378"/>
        <dbReference type="ChEBI" id="CHEBI:57705"/>
        <dbReference type="ChEBI" id="CHEBI:58223"/>
        <dbReference type="ChEBI" id="CHEBI:61387"/>
        <dbReference type="ChEBI" id="CHEBI:61388"/>
        <dbReference type="EC" id="2.4.1.227"/>
    </reaction>
</comment>
<dbReference type="InterPro" id="IPR007235">
    <property type="entry name" value="Glyco_trans_28_C"/>
</dbReference>
<evidence type="ECO:0000256" key="7">
    <source>
        <dbReference type="ARBA" id="ARBA00023136"/>
    </source>
</evidence>
<dbReference type="HOGENOM" id="CLU_037404_2_0_6"/>
<evidence type="ECO:0000256" key="2">
    <source>
        <dbReference type="ARBA" id="ARBA00022618"/>
    </source>
</evidence>
<protein>
    <recommendedName>
        <fullName evidence="10">UDP-N-acetylglucosamine--N-acetylmuramyl-(pentapeptide) pyrophosphoryl-undecaprenol N-acetylglucosamine transferase</fullName>
        <ecNumber evidence="10">2.4.1.227</ecNumber>
    </recommendedName>
    <alternativeName>
        <fullName evidence="10">Undecaprenyl-PP-MurNAc-pentapeptide-UDPGlcNAc GlcNAc transferase</fullName>
    </alternativeName>
</protein>
<evidence type="ECO:0000256" key="1">
    <source>
        <dbReference type="ARBA" id="ARBA00022475"/>
    </source>
</evidence>
<keyword evidence="4 10" id="KW-0808">Transferase</keyword>
<dbReference type="Proteomes" id="UP000005522">
    <property type="component" value="Chromosome"/>
</dbReference>
<evidence type="ECO:0000256" key="10">
    <source>
        <dbReference type="HAMAP-Rule" id="MF_00033"/>
    </source>
</evidence>
<feature type="binding site" evidence="10">
    <location>
        <position position="253"/>
    </location>
    <ligand>
        <name>UDP-N-acetyl-alpha-D-glucosamine</name>
        <dbReference type="ChEBI" id="CHEBI:57705"/>
    </ligand>
</feature>
<proteinExistence type="inferred from homology"/>
<dbReference type="SUPFAM" id="SSF53756">
    <property type="entry name" value="UDP-Glycosyltransferase/glycogen phosphorylase"/>
    <property type="match status" value="1"/>
</dbReference>
<dbReference type="GO" id="GO:0008360">
    <property type="term" value="P:regulation of cell shape"/>
    <property type="evidence" value="ECO:0007669"/>
    <property type="project" value="UniProtKB-KW"/>
</dbReference>
<keyword evidence="5 10" id="KW-0133">Cell shape</keyword>
<dbReference type="AlphaFoldDB" id="A0A060A2A5"/>
<feature type="domain" description="Glycosyltransferase family 28 N-terminal" evidence="11">
    <location>
        <begin position="15"/>
        <end position="152"/>
    </location>
</feature>
<dbReference type="Pfam" id="PF04101">
    <property type="entry name" value="Glyco_tran_28_C"/>
    <property type="match status" value="1"/>
</dbReference>
<evidence type="ECO:0000256" key="5">
    <source>
        <dbReference type="ARBA" id="ARBA00022960"/>
    </source>
</evidence>
<keyword evidence="8 10" id="KW-0131">Cell cycle</keyword>
<comment type="function">
    <text evidence="10">Cell wall formation. Catalyzes the transfer of a GlcNAc subunit on undecaprenyl-pyrophosphoryl-MurNAc-pentapeptide (lipid intermediate I) to form undecaprenyl-pyrophosphoryl-MurNAc-(pentapeptide)GlcNAc (lipid intermediate II).</text>
</comment>
<dbReference type="KEGG" id="acz:Acaty_c2507"/>
<keyword evidence="7 10" id="KW-0472">Membrane</keyword>
<dbReference type="eggNOG" id="COG0707">
    <property type="taxonomic scope" value="Bacteria"/>
</dbReference>
<feature type="binding site" evidence="10">
    <location>
        <position position="298"/>
    </location>
    <ligand>
        <name>UDP-N-acetyl-alpha-D-glucosamine</name>
        <dbReference type="ChEBI" id="CHEBI:57705"/>
    </ligand>
</feature>
<evidence type="ECO:0000256" key="6">
    <source>
        <dbReference type="ARBA" id="ARBA00022984"/>
    </source>
</evidence>
<keyword evidence="6 10" id="KW-0573">Peptidoglycan synthesis</keyword>
<dbReference type="GO" id="GO:0005975">
    <property type="term" value="P:carbohydrate metabolic process"/>
    <property type="evidence" value="ECO:0007669"/>
    <property type="project" value="InterPro"/>
</dbReference>
<evidence type="ECO:0000256" key="9">
    <source>
        <dbReference type="ARBA" id="ARBA00023316"/>
    </source>
</evidence>
<comment type="similarity">
    <text evidence="10">Belongs to the glycosyltransferase 28 family. MurG subfamily.</text>
</comment>
<evidence type="ECO:0000313" key="13">
    <source>
        <dbReference type="EMBL" id="AIA56351.1"/>
    </source>
</evidence>
<dbReference type="EC" id="2.4.1.227" evidence="10"/>
<dbReference type="GO" id="GO:0005886">
    <property type="term" value="C:plasma membrane"/>
    <property type="evidence" value="ECO:0007669"/>
    <property type="project" value="UniProtKB-SubCell"/>
</dbReference>
<dbReference type="Gene3D" id="3.40.50.2000">
    <property type="entry name" value="Glycogen Phosphorylase B"/>
    <property type="match status" value="2"/>
</dbReference>
<dbReference type="GO" id="GO:0051301">
    <property type="term" value="P:cell division"/>
    <property type="evidence" value="ECO:0007669"/>
    <property type="project" value="UniProtKB-KW"/>
</dbReference>
<sequence>MAEQARAVHDHRGRVLIAAGGTGGHIFPALAVADCLRQDGLYVDFAGTPNGMEKELVPARSYPLHCLNMRGLRGKGLVGWLLLPWRLGRATVEARRILRACRSQVVLGMGGYVSAPVGLAAWSLGRPLCLHEQNAIPGLSNRLLAPLARRVFLGFPHPSWSRAEWVGNPVRAEIAALPAPKERLATHTGPRRLLILGGSRGAKVLNEIAVAALAGLETDERPEIWHQTGAEHLESTRRAYAEAGVVARVEAFIDDMAAALGWADLAICRAGAATVAELAAAGLGALLIPYPYAVDDHQAANAQFLERAGAGRMLRQEGLDGASLRAILTPLLADADLLRRWAEAARGQARTDAAQRVAAACEELCHA</sequence>
<accession>A0A060A2A5</accession>
<feature type="binding site" evidence="10">
    <location>
        <position position="199"/>
    </location>
    <ligand>
        <name>UDP-N-acetyl-alpha-D-glucosamine</name>
        <dbReference type="ChEBI" id="CHEBI:57705"/>
    </ligand>
</feature>
<comment type="caution">
    <text evidence="10">Lacks conserved residue(s) required for the propagation of feature annotation.</text>
</comment>
<dbReference type="GO" id="GO:0071555">
    <property type="term" value="P:cell wall organization"/>
    <property type="evidence" value="ECO:0007669"/>
    <property type="project" value="UniProtKB-KW"/>
</dbReference>
<feature type="binding site" evidence="10">
    <location>
        <position position="134"/>
    </location>
    <ligand>
        <name>UDP-N-acetyl-alpha-D-glucosamine</name>
        <dbReference type="ChEBI" id="CHEBI:57705"/>
    </ligand>
</feature>
<keyword evidence="1 10" id="KW-1003">Cell membrane</keyword>
<dbReference type="InterPro" id="IPR004276">
    <property type="entry name" value="GlycoTrans_28_N"/>
</dbReference>
<dbReference type="GO" id="GO:0051991">
    <property type="term" value="F:UDP-N-acetyl-D-glucosamine:N-acetylmuramoyl-L-alanyl-D-glutamyl-meso-2,6-diaminopimelyl-D-alanyl-D-alanine-diphosphoundecaprenol 4-beta-N-acetylglucosaminlytransferase activity"/>
    <property type="evidence" value="ECO:0007669"/>
    <property type="project" value="RHEA"/>
</dbReference>
<gene>
    <name evidence="10" type="primary">murG</name>
    <name evidence="13" type="ORF">Acaty_c2507</name>
</gene>
<dbReference type="NCBIfam" id="TIGR01133">
    <property type="entry name" value="murG"/>
    <property type="match status" value="1"/>
</dbReference>
<dbReference type="HAMAP" id="MF_00033">
    <property type="entry name" value="MurG"/>
    <property type="match status" value="1"/>
</dbReference>
<dbReference type="PANTHER" id="PTHR21015">
    <property type="entry name" value="UDP-N-ACETYLGLUCOSAMINE--N-ACETYLMURAMYL-(PENTAPEPTIDE) PYROPHOSPHORYL-UNDECAPRENOL N-ACETYLGLUCOSAMINE TRANSFERASE 1"/>
    <property type="match status" value="1"/>
</dbReference>
<dbReference type="RefSeq" id="WP_004869140.1">
    <property type="nucleotide sequence ID" value="NZ_CP005986.1"/>
</dbReference>
<evidence type="ECO:0000259" key="12">
    <source>
        <dbReference type="Pfam" id="PF04101"/>
    </source>
</evidence>
<feature type="binding site" evidence="10">
    <location>
        <begin position="22"/>
        <end position="24"/>
    </location>
    <ligand>
        <name>UDP-N-acetyl-alpha-D-glucosamine</name>
        <dbReference type="ChEBI" id="CHEBI:57705"/>
    </ligand>
</feature>
<evidence type="ECO:0000313" key="14">
    <source>
        <dbReference type="Proteomes" id="UP000005522"/>
    </source>
</evidence>
<feature type="domain" description="Glycosyl transferase family 28 C-terminal" evidence="12">
    <location>
        <begin position="193"/>
        <end position="356"/>
    </location>
</feature>
<keyword evidence="2 10" id="KW-0132">Cell division</keyword>
<dbReference type="CDD" id="cd03785">
    <property type="entry name" value="GT28_MurG"/>
    <property type="match status" value="1"/>
</dbReference>